<dbReference type="GO" id="GO:0016925">
    <property type="term" value="P:protein sumoylation"/>
    <property type="evidence" value="ECO:0007669"/>
    <property type="project" value="TreeGrafter"/>
</dbReference>
<dbReference type="PROSITE" id="PS00598">
    <property type="entry name" value="CHROMO_1"/>
    <property type="match status" value="1"/>
</dbReference>
<dbReference type="SMART" id="SM00298">
    <property type="entry name" value="CHROMO"/>
    <property type="match status" value="1"/>
</dbReference>
<dbReference type="AlphaFoldDB" id="V4BA90"/>
<evidence type="ECO:0000313" key="6">
    <source>
        <dbReference type="Proteomes" id="UP000030746"/>
    </source>
</evidence>
<dbReference type="Proteomes" id="UP000030746">
    <property type="component" value="Unassembled WGS sequence"/>
</dbReference>
<dbReference type="OrthoDB" id="1918685at2759"/>
<dbReference type="EMBL" id="KB203251">
    <property type="protein sequence ID" value="ESO85844.1"/>
    <property type="molecule type" value="Genomic_DNA"/>
</dbReference>
<comment type="subcellular location">
    <subcellularLocation>
        <location evidence="1">Nucleus</location>
    </subcellularLocation>
</comment>
<dbReference type="RefSeq" id="XP_009063573.1">
    <property type="nucleotide sequence ID" value="XM_009065325.1"/>
</dbReference>
<dbReference type="OMA" id="CARFQVE"/>
<dbReference type="GO" id="GO:0061665">
    <property type="term" value="F:SUMO ligase activity"/>
    <property type="evidence" value="ECO:0007669"/>
    <property type="project" value="TreeGrafter"/>
</dbReference>
<sequence>MELQNMGERVFAAERIEKKRTLRGRTEFYIKWKGWSTKFNTWEPEENILDQRLIQAFKARENDGRCHKRGPKPKKLKLQQVSEL</sequence>
<name>V4BA90_LOTGI</name>
<dbReference type="InterPro" id="IPR000953">
    <property type="entry name" value="Chromo/chromo_shadow_dom"/>
</dbReference>
<reference evidence="5 6" key="1">
    <citation type="journal article" date="2013" name="Nature">
        <title>Insights into bilaterian evolution from three spiralian genomes.</title>
        <authorList>
            <person name="Simakov O."/>
            <person name="Marletaz F."/>
            <person name="Cho S.J."/>
            <person name="Edsinger-Gonzales E."/>
            <person name="Havlak P."/>
            <person name="Hellsten U."/>
            <person name="Kuo D.H."/>
            <person name="Larsson T."/>
            <person name="Lv J."/>
            <person name="Arendt D."/>
            <person name="Savage R."/>
            <person name="Osoegawa K."/>
            <person name="de Jong P."/>
            <person name="Grimwood J."/>
            <person name="Chapman J.A."/>
            <person name="Shapiro H."/>
            <person name="Aerts A."/>
            <person name="Otillar R.P."/>
            <person name="Terry A.Y."/>
            <person name="Boore J.L."/>
            <person name="Grigoriev I.V."/>
            <person name="Lindberg D.R."/>
            <person name="Seaver E.C."/>
            <person name="Weisblat D.A."/>
            <person name="Putnam N.H."/>
            <person name="Rokhsar D.S."/>
        </authorList>
    </citation>
    <scope>NUCLEOTIDE SEQUENCE [LARGE SCALE GENOMIC DNA]</scope>
</reference>
<dbReference type="InterPro" id="IPR023779">
    <property type="entry name" value="Chromodomain_CS"/>
</dbReference>
<dbReference type="InterPro" id="IPR043531">
    <property type="entry name" value="CBX4"/>
</dbReference>
<dbReference type="InterPro" id="IPR017984">
    <property type="entry name" value="Chromo_dom_subgr"/>
</dbReference>
<dbReference type="PANTHER" id="PTHR46727:SF1">
    <property type="entry name" value="E3 SUMO-PROTEIN LIGASE CBX4"/>
    <property type="match status" value="1"/>
</dbReference>
<dbReference type="InterPro" id="IPR023780">
    <property type="entry name" value="Chromo_domain"/>
</dbReference>
<protein>
    <recommendedName>
        <fullName evidence="4">Chromo domain-containing protein</fullName>
    </recommendedName>
</protein>
<dbReference type="PROSITE" id="PS50013">
    <property type="entry name" value="CHROMO_2"/>
    <property type="match status" value="1"/>
</dbReference>
<keyword evidence="2" id="KW-0539">Nucleus</keyword>
<dbReference type="KEGG" id="lgi:LOTGIDRAFT_130384"/>
<dbReference type="GO" id="GO:0035102">
    <property type="term" value="C:PRC1 complex"/>
    <property type="evidence" value="ECO:0007669"/>
    <property type="project" value="TreeGrafter"/>
</dbReference>
<dbReference type="GO" id="GO:0032183">
    <property type="term" value="F:SUMO binding"/>
    <property type="evidence" value="ECO:0007669"/>
    <property type="project" value="TreeGrafter"/>
</dbReference>
<evidence type="ECO:0000256" key="3">
    <source>
        <dbReference type="SAM" id="MobiDB-lite"/>
    </source>
</evidence>
<feature type="region of interest" description="Disordered" evidence="3">
    <location>
        <begin position="61"/>
        <end position="84"/>
    </location>
</feature>
<dbReference type="InterPro" id="IPR016197">
    <property type="entry name" value="Chromo-like_dom_sf"/>
</dbReference>
<dbReference type="GeneID" id="20233068"/>
<evidence type="ECO:0000259" key="4">
    <source>
        <dbReference type="PROSITE" id="PS50013"/>
    </source>
</evidence>
<dbReference type="HOGENOM" id="CLU_193249_0_0_1"/>
<dbReference type="PANTHER" id="PTHR46727">
    <property type="entry name" value="E3 SUMO-PROTEIN LIGASE CBX4"/>
    <property type="match status" value="1"/>
</dbReference>
<dbReference type="SUPFAM" id="SSF54160">
    <property type="entry name" value="Chromo domain-like"/>
    <property type="match status" value="1"/>
</dbReference>
<keyword evidence="6" id="KW-1185">Reference proteome</keyword>
<dbReference type="Gene3D" id="2.40.50.40">
    <property type="match status" value="1"/>
</dbReference>
<dbReference type="GO" id="GO:0000122">
    <property type="term" value="P:negative regulation of transcription by RNA polymerase II"/>
    <property type="evidence" value="ECO:0007669"/>
    <property type="project" value="TreeGrafter"/>
</dbReference>
<proteinExistence type="predicted"/>
<dbReference type="PRINTS" id="PR00504">
    <property type="entry name" value="CHROMODOMAIN"/>
</dbReference>
<dbReference type="STRING" id="225164.V4BA90"/>
<evidence type="ECO:0000256" key="1">
    <source>
        <dbReference type="ARBA" id="ARBA00004123"/>
    </source>
</evidence>
<dbReference type="Pfam" id="PF00385">
    <property type="entry name" value="Chromo"/>
    <property type="match status" value="1"/>
</dbReference>
<accession>V4BA90</accession>
<evidence type="ECO:0000313" key="5">
    <source>
        <dbReference type="EMBL" id="ESO85844.1"/>
    </source>
</evidence>
<feature type="compositionally biased region" description="Basic residues" evidence="3">
    <location>
        <begin position="66"/>
        <end position="77"/>
    </location>
</feature>
<gene>
    <name evidence="5" type="ORF">LOTGIDRAFT_130384</name>
</gene>
<organism evidence="5 6">
    <name type="scientific">Lottia gigantea</name>
    <name type="common">Giant owl limpet</name>
    <dbReference type="NCBI Taxonomy" id="225164"/>
    <lineage>
        <taxon>Eukaryota</taxon>
        <taxon>Metazoa</taxon>
        <taxon>Spiralia</taxon>
        <taxon>Lophotrochozoa</taxon>
        <taxon>Mollusca</taxon>
        <taxon>Gastropoda</taxon>
        <taxon>Patellogastropoda</taxon>
        <taxon>Lottioidea</taxon>
        <taxon>Lottiidae</taxon>
        <taxon>Lottia</taxon>
    </lineage>
</organism>
<dbReference type="CTD" id="20233068"/>
<feature type="domain" description="Chromo" evidence="4">
    <location>
        <begin position="11"/>
        <end position="69"/>
    </location>
</feature>
<evidence type="ECO:0000256" key="2">
    <source>
        <dbReference type="ARBA" id="ARBA00023242"/>
    </source>
</evidence>